<organism evidence="2 3">
    <name type="scientific">Sediminicola luteus</name>
    <dbReference type="NCBI Taxonomy" id="319238"/>
    <lineage>
        <taxon>Bacteria</taxon>
        <taxon>Pseudomonadati</taxon>
        <taxon>Bacteroidota</taxon>
        <taxon>Flavobacteriia</taxon>
        <taxon>Flavobacteriales</taxon>
        <taxon>Flavobacteriaceae</taxon>
        <taxon>Sediminicola</taxon>
    </lineage>
</organism>
<dbReference type="RefSeq" id="WP_354617722.1">
    <property type="nucleotide sequence ID" value="NZ_JBEWYP010000002.1"/>
</dbReference>
<protein>
    <submittedName>
        <fullName evidence="2">N-acetylmuramoyl-L-alanine amidase-like domain-containing protein</fullName>
    </submittedName>
</protein>
<evidence type="ECO:0000313" key="3">
    <source>
        <dbReference type="Proteomes" id="UP001549773"/>
    </source>
</evidence>
<dbReference type="InterPro" id="IPR038765">
    <property type="entry name" value="Papain-like_cys_pep_sf"/>
</dbReference>
<gene>
    <name evidence="2" type="ORF">ABXZ32_05785</name>
</gene>
<proteinExistence type="predicted"/>
<dbReference type="InterPro" id="IPR010846">
    <property type="entry name" value="AmiA-like"/>
</dbReference>
<sequence length="282" mass="31662">MMKPLSIFLFLALLAQPILAQEIVCSQIDKAAFEKKVTEIQKLKRQDNYGENLIAVGKTFFGVPYVAKTLEIGTTESLVVNLQGLDCTTYVENVMAFGSMLRNHKTDFTAYTNALEHIRYENGKLDGYASRLHYFSQWIKDNEKKGLVKDITADIGGIAIDKEINFMGTHRDLYPFLKNDQNFEKIRQTEKHLNGQELCILVQDQIAANEHLIQSGDIIALTTSIKGLDITHTGFATREADGRIHLLHASTGSMQVEVSELPLVDYLKKIKSNTGIMVARPL</sequence>
<dbReference type="Proteomes" id="UP001549773">
    <property type="component" value="Unassembled WGS sequence"/>
</dbReference>
<reference evidence="2 3" key="1">
    <citation type="submission" date="2024-07" db="EMBL/GenBank/DDBJ databases">
        <title>The genome sequence of type strain Sediminicola luteus GDMCC 1.2596T.</title>
        <authorList>
            <person name="Liu Y."/>
        </authorList>
    </citation>
    <scope>NUCLEOTIDE SEQUENCE [LARGE SCALE GENOMIC DNA]</scope>
    <source>
        <strain evidence="2 3">GDMCC 1.2596</strain>
    </source>
</reference>
<feature type="signal peptide" evidence="1">
    <location>
        <begin position="1"/>
        <end position="20"/>
    </location>
</feature>
<evidence type="ECO:0000313" key="2">
    <source>
        <dbReference type="EMBL" id="MET7028894.1"/>
    </source>
</evidence>
<dbReference type="SUPFAM" id="SSF54001">
    <property type="entry name" value="Cysteine proteinases"/>
    <property type="match status" value="1"/>
</dbReference>
<dbReference type="EMBL" id="JBEWYP010000002">
    <property type="protein sequence ID" value="MET7028894.1"/>
    <property type="molecule type" value="Genomic_DNA"/>
</dbReference>
<comment type="caution">
    <text evidence="2">The sequence shown here is derived from an EMBL/GenBank/DDBJ whole genome shotgun (WGS) entry which is preliminary data.</text>
</comment>
<name>A0ABV2TUE1_9FLAO</name>
<keyword evidence="1" id="KW-0732">Signal</keyword>
<accession>A0ABV2TUE1</accession>
<dbReference type="Gene3D" id="2.30.260.10">
    <property type="entry name" value="putative xylanase like domain"/>
    <property type="match status" value="1"/>
</dbReference>
<dbReference type="Pfam" id="PF07313">
    <property type="entry name" value="AmiA-like"/>
    <property type="match status" value="1"/>
</dbReference>
<evidence type="ECO:0000256" key="1">
    <source>
        <dbReference type="SAM" id="SignalP"/>
    </source>
</evidence>
<feature type="chain" id="PRO_5046357441" evidence="1">
    <location>
        <begin position="21"/>
        <end position="282"/>
    </location>
</feature>
<dbReference type="Gene3D" id="1.10.3670.10">
    <property type="entry name" value="Putative xylanase like domain"/>
    <property type="match status" value="1"/>
</dbReference>
<keyword evidence="3" id="KW-1185">Reference proteome</keyword>